<dbReference type="CDD" id="cd00618">
    <property type="entry name" value="PLA2_like"/>
    <property type="match status" value="1"/>
</dbReference>
<dbReference type="EMBL" id="OU015568">
    <property type="protein sequence ID" value="CAG5091052.1"/>
    <property type="molecule type" value="Genomic_DNA"/>
</dbReference>
<protein>
    <submittedName>
        <fullName evidence="7">Oidioi.mRNA.OKI2018_I69.PAR.g12825.t1.cds</fullName>
    </submittedName>
</protein>
<dbReference type="SUPFAM" id="SSF53822">
    <property type="entry name" value="Periplasmic binding protein-like I"/>
    <property type="match status" value="1"/>
</dbReference>
<keyword evidence="3 5" id="KW-1133">Transmembrane helix</keyword>
<proteinExistence type="predicted"/>
<dbReference type="PANTHER" id="PTHR44755">
    <property type="entry name" value="NATRIURETIC PEPTIDE RECEPTOR 3-RELATED"/>
    <property type="match status" value="1"/>
</dbReference>
<keyword evidence="2 5" id="KW-0812">Transmembrane</keyword>
<evidence type="ECO:0000256" key="3">
    <source>
        <dbReference type="ARBA" id="ARBA00022989"/>
    </source>
</evidence>
<evidence type="ECO:0000256" key="1">
    <source>
        <dbReference type="ARBA" id="ARBA00004370"/>
    </source>
</evidence>
<evidence type="ECO:0000259" key="6">
    <source>
        <dbReference type="Pfam" id="PF01094"/>
    </source>
</evidence>
<feature type="domain" description="Receptor ligand binding region" evidence="6">
    <location>
        <begin position="292"/>
        <end position="646"/>
    </location>
</feature>
<evidence type="ECO:0000313" key="7">
    <source>
        <dbReference type="EMBL" id="CAG5091052.1"/>
    </source>
</evidence>
<dbReference type="InterPro" id="IPR052612">
    <property type="entry name" value="ANP_Clearance_Receptor"/>
</dbReference>
<feature type="transmembrane region" description="Helical" evidence="5">
    <location>
        <begin position="726"/>
        <end position="750"/>
    </location>
</feature>
<evidence type="ECO:0000256" key="2">
    <source>
        <dbReference type="ARBA" id="ARBA00022692"/>
    </source>
</evidence>
<dbReference type="Gene3D" id="1.20.90.10">
    <property type="entry name" value="Phospholipase A2 domain"/>
    <property type="match status" value="1"/>
</dbReference>
<dbReference type="InterPro" id="IPR036444">
    <property type="entry name" value="PLipase_A2_dom_sf"/>
</dbReference>
<organism evidence="7 8">
    <name type="scientific">Oikopleura dioica</name>
    <name type="common">Tunicate</name>
    <dbReference type="NCBI Taxonomy" id="34765"/>
    <lineage>
        <taxon>Eukaryota</taxon>
        <taxon>Metazoa</taxon>
        <taxon>Chordata</taxon>
        <taxon>Tunicata</taxon>
        <taxon>Appendicularia</taxon>
        <taxon>Copelata</taxon>
        <taxon>Oikopleuridae</taxon>
        <taxon>Oikopleura</taxon>
    </lineage>
</organism>
<dbReference type="InterPro" id="IPR028082">
    <property type="entry name" value="Peripla_BP_I"/>
</dbReference>
<dbReference type="Proteomes" id="UP001158576">
    <property type="component" value="Chromosome PAR"/>
</dbReference>
<keyword evidence="8" id="KW-1185">Reference proteome</keyword>
<keyword evidence="4 5" id="KW-0472">Membrane</keyword>
<gene>
    <name evidence="7" type="ORF">OKIOD_LOCUS4383</name>
</gene>
<dbReference type="SUPFAM" id="SSF48619">
    <property type="entry name" value="Phospholipase A2, PLA2"/>
    <property type="match status" value="1"/>
</dbReference>
<evidence type="ECO:0000256" key="5">
    <source>
        <dbReference type="SAM" id="Phobius"/>
    </source>
</evidence>
<evidence type="ECO:0000313" key="8">
    <source>
        <dbReference type="Proteomes" id="UP001158576"/>
    </source>
</evidence>
<sequence length="871" mass="100407">MKLAHNLQIPNYTGGYMMSRFNISISANMQNALETARLFRPDFDAAIDGAYGCFCNFAYGNKPYDQSALGNTPIDEIDASCKHLKDCLQCAKAQFGDSCTTEQTFFTRETDSCLNQAGTCERAICECHMQFGRNQADAHLNTGGHDQAALWGDMTDGSFINYRSNVCPSLCPAGKIKLTTNDATDLILEATGIFKEQRLFTDSFHDVYFDNGKWMKFLFIFFGLADFIQAEKTTVDIIVTVPFNRTDTFGETYPFSRDYVEPALTWMNNKISTQQEEVEFNLTYKDSKCSKDGVALFWGDEFKPPRQNPLAFIGPVCEDAAVQAALSGKLFQFPIMTPGYFGANSLRHKEQFPTLVRTLPGFLEVALFIRKLFETLGYVQNGCRQKINLVYEYDQTNFDSMVKFREQLIHAVNFAFQEYNVVFDEFIEIEMSKIENDDDRLMFEYTLSKKVENIISDDGRPVSTIIIGHYDLAEDILREAKYQGKLNREIYDWFLIDLHSASTYLSRHWLYDRNISKYDDDFEEEIELVSHLNVITQYQDDRYADEDQSQDYANFTEFVLEEYEKNNVESPLEEPGTFPRAFADTLYVFYILWRDFHQNKARYEYQDAVPLINQLRHGFISNAFGEVMAFDENLELFGKYQVLQFKEKVLKWKQTATQTMIGQCPDCKMSNVQIKDNHRYIEPLDCAGVASNTPPMIIDKYEGSSTSDLYEVKYERESNEINTATWAGVIGAMIPTMVIFIVGSVLYWIYRKKKYAIVLVRSVSESRRQKRAKMSKETSSQKSSCKSNIQQHVIPVIDPTLQRVESNRTSEELHVQLQVQDSVEDIEEIKPPKLNKESKSILKKNMKSLRSKSEDSELFDEVCHSLTFDYH</sequence>
<accession>A0ABN7S2F6</accession>
<comment type="subcellular location">
    <subcellularLocation>
        <location evidence="1">Membrane</location>
    </subcellularLocation>
</comment>
<dbReference type="PANTHER" id="PTHR44755:SF8">
    <property type="entry name" value="RECEPTOR LIGAND BINDING REGION DOMAIN-CONTAINING PROTEIN"/>
    <property type="match status" value="1"/>
</dbReference>
<name>A0ABN7S2F6_OIKDI</name>
<dbReference type="Pfam" id="PF01094">
    <property type="entry name" value="ANF_receptor"/>
    <property type="match status" value="1"/>
</dbReference>
<dbReference type="InterPro" id="IPR001828">
    <property type="entry name" value="ANF_lig-bd_rcpt"/>
</dbReference>
<dbReference type="Gene3D" id="3.40.50.2300">
    <property type="match status" value="1"/>
</dbReference>
<evidence type="ECO:0000256" key="4">
    <source>
        <dbReference type="ARBA" id="ARBA00023136"/>
    </source>
</evidence>
<reference evidence="7 8" key="1">
    <citation type="submission" date="2021-04" db="EMBL/GenBank/DDBJ databases">
        <authorList>
            <person name="Bliznina A."/>
        </authorList>
    </citation>
    <scope>NUCLEOTIDE SEQUENCE [LARGE SCALE GENOMIC DNA]</scope>
</reference>